<dbReference type="InterPro" id="IPR007374">
    <property type="entry name" value="ASCH_domain"/>
</dbReference>
<evidence type="ECO:0000259" key="1">
    <source>
        <dbReference type="SMART" id="SM01022"/>
    </source>
</evidence>
<dbReference type="InterPro" id="IPR016645">
    <property type="entry name" value="UCP016134"/>
</dbReference>
<protein>
    <submittedName>
        <fullName evidence="2">ASC-1-like (ASCH) protein</fullName>
    </submittedName>
</protein>
<reference evidence="2 3" key="1">
    <citation type="submission" date="2021-03" db="EMBL/GenBank/DDBJ databases">
        <title>Genomic Encyclopedia of Type Strains, Phase IV (KMG-IV): sequencing the most valuable type-strain genomes for metagenomic binning, comparative biology and taxonomic classification.</title>
        <authorList>
            <person name="Goeker M."/>
        </authorList>
    </citation>
    <scope>NUCLEOTIDE SEQUENCE [LARGE SCALE GENOMIC DNA]</scope>
    <source>
        <strain evidence="2 3">DSM 25609</strain>
    </source>
</reference>
<gene>
    <name evidence="2" type="ORF">J2Z83_002660</name>
</gene>
<proteinExistence type="predicted"/>
<accession>A0ABS4IKJ8</accession>
<evidence type="ECO:0000313" key="3">
    <source>
        <dbReference type="Proteomes" id="UP001519345"/>
    </source>
</evidence>
<dbReference type="CDD" id="cd06555">
    <property type="entry name" value="ASCH_PF0470_like"/>
    <property type="match status" value="1"/>
</dbReference>
<comment type="caution">
    <text evidence="2">The sequence shown here is derived from an EMBL/GenBank/DDBJ whole genome shotgun (WGS) entry which is preliminary data.</text>
</comment>
<feature type="domain" description="ASCH" evidence="1">
    <location>
        <begin position="5"/>
        <end position="113"/>
    </location>
</feature>
<evidence type="ECO:0000313" key="2">
    <source>
        <dbReference type="EMBL" id="MBP1970539.1"/>
    </source>
</evidence>
<dbReference type="Gene3D" id="2.30.130.30">
    <property type="entry name" value="Hypothetical protein"/>
    <property type="match status" value="1"/>
</dbReference>
<dbReference type="RefSeq" id="WP_209463667.1">
    <property type="nucleotide sequence ID" value="NZ_CP110224.1"/>
</dbReference>
<dbReference type="Proteomes" id="UP001519345">
    <property type="component" value="Unassembled WGS sequence"/>
</dbReference>
<dbReference type="EMBL" id="JAGGKX010000014">
    <property type="protein sequence ID" value="MBP1970539.1"/>
    <property type="molecule type" value="Genomic_DNA"/>
</dbReference>
<dbReference type="SUPFAM" id="SSF88697">
    <property type="entry name" value="PUA domain-like"/>
    <property type="match status" value="1"/>
</dbReference>
<dbReference type="InterPro" id="IPR015947">
    <property type="entry name" value="PUA-like_sf"/>
</dbReference>
<name>A0ABS4IKJ8_9BACI</name>
<sequence length="117" mass="13731">MLHKMGLYNGPFQSIKSGRKTVEVRLNDEKRRKLTRGDVIVFTRIPERDEVLTVEVLALRKYDTFRQMYEEIPAEDMDEEGRSIDEMVKNTFKIYTPDQEKEWGTLAITIKVQGGDF</sequence>
<dbReference type="Pfam" id="PF04266">
    <property type="entry name" value="ASCH"/>
    <property type="match status" value="1"/>
</dbReference>
<keyword evidence="3" id="KW-1185">Reference proteome</keyword>
<dbReference type="PIRSF" id="PIRSF016134">
    <property type="entry name" value="UCP016134"/>
    <property type="match status" value="1"/>
</dbReference>
<organism evidence="2 3">
    <name type="scientific">Virgibacillus natechei</name>
    <dbReference type="NCBI Taxonomy" id="1216297"/>
    <lineage>
        <taxon>Bacteria</taxon>
        <taxon>Bacillati</taxon>
        <taxon>Bacillota</taxon>
        <taxon>Bacilli</taxon>
        <taxon>Bacillales</taxon>
        <taxon>Bacillaceae</taxon>
        <taxon>Virgibacillus</taxon>
    </lineage>
</organism>
<dbReference type="SMART" id="SM01022">
    <property type="entry name" value="ASCH"/>
    <property type="match status" value="1"/>
</dbReference>